<evidence type="ECO:0000256" key="6">
    <source>
        <dbReference type="ARBA" id="ARBA00023136"/>
    </source>
</evidence>
<feature type="transmembrane region" description="Helical" evidence="7">
    <location>
        <begin position="241"/>
        <end position="260"/>
    </location>
</feature>
<sequence length="274" mass="31441">MMNKSRFKKLIFYVILILGSVAMLLPFLWMLSTSLKTSDATMIFPPEWIPKEITLDNYKEVTTAMPMGRFFLNSIFVALTSTFFQVFICAMAGYAFARIDFKGREVLFYIYLGTLMVPSQVTLTPLFIIMNLFKWTNTYQALILPGMFSAFGTFLMRQFFKGIPKSLEEAAFMDGAGYITIFFKIIIHLAKPVFATLWIFGFMASWNNFLWPLIITSDTTHMTLPLGLAALQGRWTTDWNVLMAGTMISIFPILFVYIFTQKYIIKGMTHTGLK</sequence>
<dbReference type="SUPFAM" id="SSF161098">
    <property type="entry name" value="MetI-like"/>
    <property type="match status" value="1"/>
</dbReference>
<evidence type="ECO:0000256" key="4">
    <source>
        <dbReference type="ARBA" id="ARBA00022692"/>
    </source>
</evidence>
<comment type="subcellular location">
    <subcellularLocation>
        <location evidence="1 7">Cell membrane</location>
        <topology evidence="1 7">Multi-pass membrane protein</topology>
    </subcellularLocation>
</comment>
<dbReference type="Proteomes" id="UP000614200">
    <property type="component" value="Unassembled WGS sequence"/>
</dbReference>
<dbReference type="PROSITE" id="PS50928">
    <property type="entry name" value="ABC_TM1"/>
    <property type="match status" value="1"/>
</dbReference>
<feature type="transmembrane region" description="Helical" evidence="7">
    <location>
        <begin position="139"/>
        <end position="160"/>
    </location>
</feature>
<evidence type="ECO:0000313" key="9">
    <source>
        <dbReference type="EMBL" id="MBF4691971.1"/>
    </source>
</evidence>
<reference evidence="9 10" key="1">
    <citation type="submission" date="2020-11" db="EMBL/GenBank/DDBJ databases">
        <title>Fusibacter basophilias sp. nov.</title>
        <authorList>
            <person name="Qiu D."/>
        </authorList>
    </citation>
    <scope>NUCLEOTIDE SEQUENCE [LARGE SCALE GENOMIC DNA]</scope>
    <source>
        <strain evidence="9 10">Q10-2</strain>
    </source>
</reference>
<dbReference type="Gene3D" id="1.10.3720.10">
    <property type="entry name" value="MetI-like"/>
    <property type="match status" value="1"/>
</dbReference>
<accession>A0ABR9ZNS8</accession>
<organism evidence="9 10">
    <name type="scientific">Fusibacter ferrireducens</name>
    <dbReference type="NCBI Taxonomy" id="2785058"/>
    <lineage>
        <taxon>Bacteria</taxon>
        <taxon>Bacillati</taxon>
        <taxon>Bacillota</taxon>
        <taxon>Clostridia</taxon>
        <taxon>Eubacteriales</taxon>
        <taxon>Eubacteriales Family XII. Incertae Sedis</taxon>
        <taxon>Fusibacter</taxon>
    </lineage>
</organism>
<dbReference type="EMBL" id="JADKNH010000001">
    <property type="protein sequence ID" value="MBF4691971.1"/>
    <property type="molecule type" value="Genomic_DNA"/>
</dbReference>
<name>A0ABR9ZNS8_9FIRM</name>
<dbReference type="InterPro" id="IPR035906">
    <property type="entry name" value="MetI-like_sf"/>
</dbReference>
<gene>
    <name evidence="9" type="ORF">ISU02_02520</name>
</gene>
<evidence type="ECO:0000313" key="10">
    <source>
        <dbReference type="Proteomes" id="UP000614200"/>
    </source>
</evidence>
<evidence type="ECO:0000256" key="2">
    <source>
        <dbReference type="ARBA" id="ARBA00022448"/>
    </source>
</evidence>
<feature type="transmembrane region" description="Helical" evidence="7">
    <location>
        <begin position="181"/>
        <end position="203"/>
    </location>
</feature>
<keyword evidence="5 7" id="KW-1133">Transmembrane helix</keyword>
<dbReference type="PANTHER" id="PTHR43744:SF12">
    <property type="entry name" value="ABC TRANSPORTER PERMEASE PROTEIN MG189-RELATED"/>
    <property type="match status" value="1"/>
</dbReference>
<protein>
    <submittedName>
        <fullName evidence="9">Carbohydrate ABC transporter permease</fullName>
    </submittedName>
</protein>
<dbReference type="InterPro" id="IPR000515">
    <property type="entry name" value="MetI-like"/>
</dbReference>
<dbReference type="RefSeq" id="WP_194700199.1">
    <property type="nucleotide sequence ID" value="NZ_JADKNH010000001.1"/>
</dbReference>
<feature type="transmembrane region" description="Helical" evidence="7">
    <location>
        <begin position="12"/>
        <end position="32"/>
    </location>
</feature>
<keyword evidence="6 7" id="KW-0472">Membrane</keyword>
<keyword evidence="10" id="KW-1185">Reference proteome</keyword>
<feature type="transmembrane region" description="Helical" evidence="7">
    <location>
        <begin position="108"/>
        <end position="133"/>
    </location>
</feature>
<dbReference type="CDD" id="cd06261">
    <property type="entry name" value="TM_PBP2"/>
    <property type="match status" value="1"/>
</dbReference>
<evidence type="ECO:0000259" key="8">
    <source>
        <dbReference type="PROSITE" id="PS50928"/>
    </source>
</evidence>
<proteinExistence type="inferred from homology"/>
<comment type="similarity">
    <text evidence="7">Belongs to the binding-protein-dependent transport system permease family.</text>
</comment>
<dbReference type="PANTHER" id="PTHR43744">
    <property type="entry name" value="ABC TRANSPORTER PERMEASE PROTEIN MG189-RELATED-RELATED"/>
    <property type="match status" value="1"/>
</dbReference>
<keyword evidence="4 7" id="KW-0812">Transmembrane</keyword>
<feature type="domain" description="ABC transmembrane type-1" evidence="8">
    <location>
        <begin position="71"/>
        <end position="260"/>
    </location>
</feature>
<keyword evidence="2 7" id="KW-0813">Transport</keyword>
<evidence type="ECO:0000256" key="1">
    <source>
        <dbReference type="ARBA" id="ARBA00004651"/>
    </source>
</evidence>
<evidence type="ECO:0000256" key="7">
    <source>
        <dbReference type="RuleBase" id="RU363032"/>
    </source>
</evidence>
<keyword evidence="3" id="KW-1003">Cell membrane</keyword>
<evidence type="ECO:0000256" key="3">
    <source>
        <dbReference type="ARBA" id="ARBA00022475"/>
    </source>
</evidence>
<dbReference type="Pfam" id="PF00528">
    <property type="entry name" value="BPD_transp_1"/>
    <property type="match status" value="1"/>
</dbReference>
<feature type="transmembrane region" description="Helical" evidence="7">
    <location>
        <begin position="75"/>
        <end position="96"/>
    </location>
</feature>
<comment type="caution">
    <text evidence="9">The sequence shown here is derived from an EMBL/GenBank/DDBJ whole genome shotgun (WGS) entry which is preliminary data.</text>
</comment>
<evidence type="ECO:0000256" key="5">
    <source>
        <dbReference type="ARBA" id="ARBA00022989"/>
    </source>
</evidence>